<keyword evidence="2" id="KW-1185">Reference proteome</keyword>
<dbReference type="EMBL" id="JBHSGW010000025">
    <property type="protein sequence ID" value="MFC4740070.1"/>
    <property type="molecule type" value="Genomic_DNA"/>
</dbReference>
<accession>A0ABV9P6N9</accession>
<sequence>MKLDLYTKSILTIIAICLTINVLKDFDIMPKAYANEPLKNELNLLPNKNYGLIPVNADGTIDVNIKSSSEMKVDISTISTWDKMRVVIKENEDK</sequence>
<gene>
    <name evidence="1" type="ORF">ACFO3U_08690</name>
</gene>
<comment type="caution">
    <text evidence="1">The sequence shown here is derived from an EMBL/GenBank/DDBJ whole genome shotgun (WGS) entry which is preliminary data.</text>
</comment>
<name>A0ABV9P6N9_9FLAO</name>
<evidence type="ECO:0000313" key="2">
    <source>
        <dbReference type="Proteomes" id="UP001595885"/>
    </source>
</evidence>
<proteinExistence type="predicted"/>
<organism evidence="1 2">
    <name type="scientific">Flavobacterium ponti</name>
    <dbReference type="NCBI Taxonomy" id="665133"/>
    <lineage>
        <taxon>Bacteria</taxon>
        <taxon>Pseudomonadati</taxon>
        <taxon>Bacteroidota</taxon>
        <taxon>Flavobacteriia</taxon>
        <taxon>Flavobacteriales</taxon>
        <taxon>Flavobacteriaceae</taxon>
        <taxon>Flavobacterium</taxon>
    </lineage>
</organism>
<reference evidence="2" key="1">
    <citation type="journal article" date="2019" name="Int. J. Syst. Evol. Microbiol.">
        <title>The Global Catalogue of Microorganisms (GCM) 10K type strain sequencing project: providing services to taxonomists for standard genome sequencing and annotation.</title>
        <authorList>
            <consortium name="The Broad Institute Genomics Platform"/>
            <consortium name="The Broad Institute Genome Sequencing Center for Infectious Disease"/>
            <person name="Wu L."/>
            <person name="Ma J."/>
        </authorList>
    </citation>
    <scope>NUCLEOTIDE SEQUENCE [LARGE SCALE GENOMIC DNA]</scope>
    <source>
        <strain evidence="2">CCUG 50349</strain>
    </source>
</reference>
<dbReference type="Proteomes" id="UP001595885">
    <property type="component" value="Unassembled WGS sequence"/>
</dbReference>
<protein>
    <submittedName>
        <fullName evidence="1">Uncharacterized protein</fullName>
    </submittedName>
</protein>
<dbReference type="RefSeq" id="WP_379740700.1">
    <property type="nucleotide sequence ID" value="NZ_JBHSGW010000025.1"/>
</dbReference>
<evidence type="ECO:0000313" key="1">
    <source>
        <dbReference type="EMBL" id="MFC4740070.1"/>
    </source>
</evidence>